<keyword evidence="7" id="KW-1185">Reference proteome</keyword>
<accession>A0AAD9MDZ5</accession>
<evidence type="ECO:0000256" key="4">
    <source>
        <dbReference type="ARBA" id="ARBA00023002"/>
    </source>
</evidence>
<feature type="domain" description="NADH:flavin oxidoreductase/NADH oxidase N-terminal" evidence="5">
    <location>
        <begin position="7"/>
        <end position="351"/>
    </location>
</feature>
<protein>
    <recommendedName>
        <fullName evidence="5">NADH:flavin oxidoreductase/NADH oxidase N-terminal domain-containing protein</fullName>
    </recommendedName>
</protein>
<keyword evidence="4" id="KW-0560">Oxidoreductase</keyword>
<reference evidence="6" key="1">
    <citation type="journal article" date="2023" name="Mol. Plant Microbe Interact.">
        <title>Elucidating the Obligate Nature and Biological Capacity of an Invasive Fungal Corn Pathogen.</title>
        <authorList>
            <person name="MacCready J.S."/>
            <person name="Roggenkamp E.M."/>
            <person name="Gdanetz K."/>
            <person name="Chilvers M.I."/>
        </authorList>
    </citation>
    <scope>NUCLEOTIDE SEQUENCE</scope>
    <source>
        <strain evidence="6">PM02</strain>
    </source>
</reference>
<evidence type="ECO:0000313" key="7">
    <source>
        <dbReference type="Proteomes" id="UP001217918"/>
    </source>
</evidence>
<evidence type="ECO:0000313" key="6">
    <source>
        <dbReference type="EMBL" id="KAK2073604.1"/>
    </source>
</evidence>
<dbReference type="SUPFAM" id="SSF51395">
    <property type="entry name" value="FMN-linked oxidoreductases"/>
    <property type="match status" value="1"/>
</dbReference>
<evidence type="ECO:0000256" key="2">
    <source>
        <dbReference type="ARBA" id="ARBA00022630"/>
    </source>
</evidence>
<sequence>MSDSAGKPLKFEFSGLTAKNRFMKGAMAERLASWDPKDYSKRGIPSQELINVYRHWGAGEFGVLLTGNFMLEPDQLEAAGDAIIPRGSPFSGERFEAFKKLADESKRDGSLIIAQVSHPGRQTPQYLQPHPISASDIQLERNDMGLAFAKPKAMNKADIERVIEGFAHAAEYCYKAGFHGVQLHGAHGYLLAQFLSPSTNKREDQYGGSLLNRARLILEIADAIHARVPDKSFSLSIKVNSVEFQDGGFSTEDCQKLCGELEQKGFDFVELSGGTYEELAFSHKRESTKKREAFFLEFADTIVRGLSRTRTYVVGGLRTVPAMVKALQSVDGVGLARPACHEFDLPRKILQEGVKSAVKCELDEQDFRISSVAAGTQIRLVGNEKQPLDLTQDKYVENFKKSFKKWAVEMANNESGSKYGYVDMEGVELQPFGAAKQHEESTKRRIESINTEIAILRQNIARDGELTTETEKAFRKRQETLEAQMRDLQHHQERQDAAIDVHKKGSDALKRCVSDLDKGLNARMDSIDQSVKSAEDAAKSAVQDFTNQSSEFRAKTLELASKVSQLSDEARSAQQNTDMQVSTQRKICEDTTAAVAELRATIQKCASRTHARAPRISSMKNEGR</sequence>
<comment type="caution">
    <text evidence="6">The sequence shown here is derived from an EMBL/GenBank/DDBJ whole genome shotgun (WGS) entry which is preliminary data.</text>
</comment>
<dbReference type="InterPro" id="IPR001155">
    <property type="entry name" value="OxRdtase_FMN_N"/>
</dbReference>
<dbReference type="EMBL" id="JAQQPM010000007">
    <property type="protein sequence ID" value="KAK2073604.1"/>
    <property type="molecule type" value="Genomic_DNA"/>
</dbReference>
<comment type="similarity">
    <text evidence="1">Belongs to the NADH:flavin oxidoreductase/NADH oxidase family.</text>
</comment>
<dbReference type="InterPro" id="IPR013785">
    <property type="entry name" value="Aldolase_TIM"/>
</dbReference>
<dbReference type="PANTHER" id="PTHR43656:SF5">
    <property type="entry name" value="NADH:FLAVIN OXIDOREDUCTASE_NADH OXIDASE N-TERMINAL DOMAIN-CONTAINING PROTEIN"/>
    <property type="match status" value="1"/>
</dbReference>
<organism evidence="6 7">
    <name type="scientific">Phyllachora maydis</name>
    <dbReference type="NCBI Taxonomy" id="1825666"/>
    <lineage>
        <taxon>Eukaryota</taxon>
        <taxon>Fungi</taxon>
        <taxon>Dikarya</taxon>
        <taxon>Ascomycota</taxon>
        <taxon>Pezizomycotina</taxon>
        <taxon>Sordariomycetes</taxon>
        <taxon>Sordariomycetidae</taxon>
        <taxon>Phyllachorales</taxon>
        <taxon>Phyllachoraceae</taxon>
        <taxon>Phyllachora</taxon>
    </lineage>
</organism>
<keyword evidence="2" id="KW-0285">Flavoprotein</keyword>
<dbReference type="InterPro" id="IPR051799">
    <property type="entry name" value="NADH_flavin_oxidoreductase"/>
</dbReference>
<evidence type="ECO:0000256" key="1">
    <source>
        <dbReference type="ARBA" id="ARBA00005979"/>
    </source>
</evidence>
<dbReference type="Gene3D" id="3.20.20.70">
    <property type="entry name" value="Aldolase class I"/>
    <property type="match status" value="1"/>
</dbReference>
<dbReference type="CDD" id="cd04733">
    <property type="entry name" value="OYE_like_2_FMN"/>
    <property type="match status" value="1"/>
</dbReference>
<dbReference type="PANTHER" id="PTHR43656">
    <property type="entry name" value="BINDING OXIDOREDUCTASE, PUTATIVE (AFU_ORTHOLOGUE AFUA_2G08260)-RELATED"/>
    <property type="match status" value="1"/>
</dbReference>
<evidence type="ECO:0000256" key="3">
    <source>
        <dbReference type="ARBA" id="ARBA00022643"/>
    </source>
</evidence>
<dbReference type="Pfam" id="PF00724">
    <property type="entry name" value="Oxidored_FMN"/>
    <property type="match status" value="1"/>
</dbReference>
<dbReference type="AlphaFoldDB" id="A0AAD9MDZ5"/>
<name>A0AAD9MDZ5_9PEZI</name>
<proteinExistence type="inferred from homology"/>
<dbReference type="GO" id="GO:0016491">
    <property type="term" value="F:oxidoreductase activity"/>
    <property type="evidence" value="ECO:0007669"/>
    <property type="project" value="UniProtKB-KW"/>
</dbReference>
<gene>
    <name evidence="6" type="ORF">P8C59_007875</name>
</gene>
<evidence type="ECO:0000259" key="5">
    <source>
        <dbReference type="Pfam" id="PF00724"/>
    </source>
</evidence>
<dbReference type="GO" id="GO:0010181">
    <property type="term" value="F:FMN binding"/>
    <property type="evidence" value="ECO:0007669"/>
    <property type="project" value="InterPro"/>
</dbReference>
<keyword evidence="3" id="KW-0288">FMN</keyword>
<dbReference type="Proteomes" id="UP001217918">
    <property type="component" value="Unassembled WGS sequence"/>
</dbReference>